<dbReference type="InterPro" id="IPR029058">
    <property type="entry name" value="AB_hydrolase_fold"/>
</dbReference>
<feature type="active site" description="Proton donor" evidence="4">
    <location>
        <position position="309"/>
    </location>
</feature>
<accession>A0A060ZMV0</accession>
<evidence type="ECO:0000256" key="2">
    <source>
        <dbReference type="ARBA" id="ARBA00022797"/>
    </source>
</evidence>
<name>A0A060ZMV0_9ACTN</name>
<dbReference type="GO" id="GO:0004301">
    <property type="term" value="F:epoxide hydrolase activity"/>
    <property type="evidence" value="ECO:0007669"/>
    <property type="project" value="TreeGrafter"/>
</dbReference>
<keyword evidence="3 6" id="KW-0378">Hydrolase</keyword>
<comment type="similarity">
    <text evidence="1">Belongs to the peptidase S33 family.</text>
</comment>
<dbReference type="HOGENOM" id="CLU_019414_0_1_11"/>
<reference evidence="6" key="1">
    <citation type="submission" date="2014-05" db="EMBL/GenBank/DDBJ databases">
        <authorList>
            <person name="Horn Fabian"/>
        </authorList>
    </citation>
    <scope>NUCLEOTIDE SEQUENCE</scope>
</reference>
<evidence type="ECO:0000256" key="1">
    <source>
        <dbReference type="ARBA" id="ARBA00010088"/>
    </source>
</evidence>
<proteinExistence type="inferred from homology"/>
<dbReference type="PRINTS" id="PR00412">
    <property type="entry name" value="EPOXHYDRLASE"/>
</dbReference>
<feature type="active site" description="Nucleophile" evidence="4">
    <location>
        <position position="181"/>
    </location>
</feature>
<dbReference type="SUPFAM" id="SSF53474">
    <property type="entry name" value="alpha/beta-Hydrolases"/>
    <property type="match status" value="1"/>
</dbReference>
<dbReference type="PIRSF" id="PIRSF001112">
    <property type="entry name" value="Epoxide_hydrolase"/>
    <property type="match status" value="1"/>
</dbReference>
<dbReference type="EMBL" id="LK022848">
    <property type="protein sequence ID" value="CDR07517.1"/>
    <property type="molecule type" value="Genomic_DNA"/>
</dbReference>
<dbReference type="AlphaFoldDB" id="A0A060ZMV0"/>
<dbReference type="InterPro" id="IPR000639">
    <property type="entry name" value="Epox_hydrolase-like"/>
</dbReference>
<organism evidence="6">
    <name type="scientific">Streptomyces iranensis</name>
    <dbReference type="NCBI Taxonomy" id="576784"/>
    <lineage>
        <taxon>Bacteria</taxon>
        <taxon>Bacillati</taxon>
        <taxon>Actinomycetota</taxon>
        <taxon>Actinomycetes</taxon>
        <taxon>Kitasatosporales</taxon>
        <taxon>Streptomycetaceae</taxon>
        <taxon>Streptomyces</taxon>
        <taxon>Streptomyces violaceusniger group</taxon>
    </lineage>
</organism>
<dbReference type="Pfam" id="PF06441">
    <property type="entry name" value="EHN"/>
    <property type="match status" value="1"/>
</dbReference>
<dbReference type="InterPro" id="IPR010497">
    <property type="entry name" value="Epoxide_hydro_N"/>
</dbReference>
<dbReference type="Gene3D" id="3.40.50.1820">
    <property type="entry name" value="alpha/beta hydrolase"/>
    <property type="match status" value="1"/>
</dbReference>
<sequence>MTENASVRAFEITTTEEALADLRERLSRTRFRNDLPGEDWGWGTPQPWLRHLVEHWLHRYDWRRTEAELNALPQVVGDFAGLPVHAFAVRSRHEDATPLLLCHGWPGSVVEFLDCLPALVDPTGHGGRAEDAFHVVLPSMPGFGLSGPTAAPGVDVAAIADAFAALMRELGHPRFLAQGGDWGAFVVRQLGLEHPGRLWGAHINFPWAVAPPGLDDPLAEATAAERETWERNTRVYGADNGYYIQQATRPHSIGPALEDSPAGLAAWLLEKFHVWSDTRDGLPFTLDRLLDNTMLYWLTGTATSAARLYAESEAYGSDPRVWGRRVEVPTGIALYPREKTRSPRRWSERQWNVVHWVEQPRGGHFAAFEQPGLFTSDLRDFARTLRTYRS</sequence>
<keyword evidence="2" id="KW-0058">Aromatic hydrocarbons catabolism</keyword>
<evidence type="ECO:0000313" key="6">
    <source>
        <dbReference type="EMBL" id="CDR07517.1"/>
    </source>
</evidence>
<dbReference type="PANTHER" id="PTHR21661">
    <property type="entry name" value="EPOXIDE HYDROLASE 1-RELATED"/>
    <property type="match status" value="1"/>
</dbReference>
<feature type="active site" description="Proton acceptor" evidence="4">
    <location>
        <position position="364"/>
    </location>
</feature>
<protein>
    <submittedName>
        <fullName evidence="6">Epoxide hydrolase</fullName>
    </submittedName>
</protein>
<gene>
    <name evidence="6" type="ORF">SIRAN4249</name>
</gene>
<feature type="domain" description="Epoxide hydrolase N-terminal" evidence="5">
    <location>
        <begin position="8"/>
        <end position="112"/>
    </location>
</feature>
<dbReference type="PANTHER" id="PTHR21661:SF35">
    <property type="entry name" value="EPOXIDE HYDROLASE"/>
    <property type="match status" value="1"/>
</dbReference>
<evidence type="ECO:0000259" key="5">
    <source>
        <dbReference type="Pfam" id="PF06441"/>
    </source>
</evidence>
<dbReference type="InterPro" id="IPR016292">
    <property type="entry name" value="Epoxide_hydrolase"/>
</dbReference>
<evidence type="ECO:0000256" key="3">
    <source>
        <dbReference type="ARBA" id="ARBA00022801"/>
    </source>
</evidence>
<evidence type="ECO:0000256" key="4">
    <source>
        <dbReference type="PIRSR" id="PIRSR001112-1"/>
    </source>
</evidence>
<dbReference type="GO" id="GO:0097176">
    <property type="term" value="P:epoxide metabolic process"/>
    <property type="evidence" value="ECO:0007669"/>
    <property type="project" value="TreeGrafter"/>
</dbReference>